<dbReference type="RefSeq" id="YP_009612134.1">
    <property type="nucleotide sequence ID" value="NC_042013.1"/>
</dbReference>
<evidence type="ECO:0000313" key="1">
    <source>
        <dbReference type="EMBL" id="AUZ95228.1"/>
    </source>
</evidence>
<accession>A0A2L0V0B2</accession>
<reference evidence="1 2" key="1">
    <citation type="submission" date="2017-06" db="EMBL/GenBank/DDBJ databases">
        <authorList>
            <person name="Kim H.J."/>
            <person name="Triplett B.A."/>
        </authorList>
    </citation>
    <scope>NUCLEOTIDE SEQUENCE [LARGE SCALE GENOMIC DNA]</scope>
</reference>
<protein>
    <submittedName>
        <fullName evidence="1">Uncharacterized protein</fullName>
    </submittedName>
</protein>
<sequence>MTNPMQPTTEIIAIERNVFVRAEAAMFWYPISGSDSHTGDKR</sequence>
<evidence type="ECO:0000313" key="2">
    <source>
        <dbReference type="Proteomes" id="UP000223025"/>
    </source>
</evidence>
<dbReference type="Proteomes" id="UP000223025">
    <property type="component" value="Segment"/>
</dbReference>
<keyword evidence="2" id="KW-1185">Reference proteome</keyword>
<name>A0A2L0V0B2_9CAUD</name>
<dbReference type="GeneID" id="40088472"/>
<organism evidence="1 2">
    <name type="scientific">Agrobacterium phage Atu_ph07</name>
    <dbReference type="NCBI Taxonomy" id="2024264"/>
    <lineage>
        <taxon>Viruses</taxon>
        <taxon>Duplodnaviria</taxon>
        <taxon>Heunggongvirae</taxon>
        <taxon>Uroviricota</taxon>
        <taxon>Caudoviricetes</taxon>
        <taxon>Polybotosvirus</taxon>
        <taxon>Polybotosvirus Atuph07</taxon>
    </lineage>
</organism>
<proteinExistence type="predicted"/>
<dbReference type="KEGG" id="vg:40088472"/>
<dbReference type="EMBL" id="MF403008">
    <property type="protein sequence ID" value="AUZ95228.1"/>
    <property type="molecule type" value="Genomic_DNA"/>
</dbReference>